<gene>
    <name evidence="13" type="ORF">WR25_13862</name>
</gene>
<protein>
    <recommendedName>
        <fullName evidence="8">RNA-dependent RNA polymerase</fullName>
        <ecNumber evidence="8">2.7.7.48</ecNumber>
    </recommendedName>
</protein>
<dbReference type="Pfam" id="PF05183">
    <property type="entry name" value="RdRP"/>
    <property type="match status" value="1"/>
</dbReference>
<dbReference type="InterPro" id="IPR057493">
    <property type="entry name" value="PH_RdRP-assoc"/>
</dbReference>
<evidence type="ECO:0000256" key="4">
    <source>
        <dbReference type="ARBA" id="ARBA00022695"/>
    </source>
</evidence>
<accession>A0A2A2KY81</accession>
<dbReference type="OrthoDB" id="6513042at2759"/>
<keyword evidence="6" id="KW-0943">RNA-mediated gene silencing</keyword>
<evidence type="ECO:0000259" key="12">
    <source>
        <dbReference type="Pfam" id="PF26253"/>
    </source>
</evidence>
<evidence type="ECO:0000256" key="6">
    <source>
        <dbReference type="ARBA" id="ARBA00023158"/>
    </source>
</evidence>
<feature type="compositionally biased region" description="Basic and acidic residues" evidence="9">
    <location>
        <begin position="983"/>
        <end position="998"/>
    </location>
</feature>
<feature type="domain" description="RDRP core" evidence="10">
    <location>
        <begin position="431"/>
        <end position="1021"/>
    </location>
</feature>
<dbReference type="STRING" id="2018661.A0A2A2KY81"/>
<evidence type="ECO:0000256" key="7">
    <source>
        <dbReference type="ARBA" id="ARBA00048744"/>
    </source>
</evidence>
<dbReference type="InterPro" id="IPR058752">
    <property type="entry name" value="RDRP_C_head"/>
</dbReference>
<keyword evidence="2 8" id="KW-0696">RNA-directed RNA polymerase</keyword>
<dbReference type="EC" id="2.7.7.48" evidence="8"/>
<feature type="domain" description="RDRP C-terminal head" evidence="12">
    <location>
        <begin position="1065"/>
        <end position="1225"/>
    </location>
</feature>
<dbReference type="Proteomes" id="UP000218231">
    <property type="component" value="Unassembled WGS sequence"/>
</dbReference>
<dbReference type="PANTHER" id="PTHR23079">
    <property type="entry name" value="RNA-DEPENDENT RNA POLYMERASE"/>
    <property type="match status" value="1"/>
</dbReference>
<comment type="similarity">
    <text evidence="1 8">Belongs to the RdRP family.</text>
</comment>
<dbReference type="PANTHER" id="PTHR23079:SF57">
    <property type="entry name" value="RNA-DIRECTED RNA POLYMERASE"/>
    <property type="match status" value="1"/>
</dbReference>
<feature type="domain" description="PH-like" evidence="11">
    <location>
        <begin position="125"/>
        <end position="252"/>
    </location>
</feature>
<name>A0A2A2KY81_9BILA</name>
<keyword evidence="5 8" id="KW-0694">RNA-binding</keyword>
<evidence type="ECO:0000256" key="8">
    <source>
        <dbReference type="RuleBase" id="RU363098"/>
    </source>
</evidence>
<dbReference type="GO" id="GO:0003968">
    <property type="term" value="F:RNA-directed RNA polymerase activity"/>
    <property type="evidence" value="ECO:0007669"/>
    <property type="project" value="UniProtKB-KW"/>
</dbReference>
<evidence type="ECO:0000313" key="14">
    <source>
        <dbReference type="Proteomes" id="UP000218231"/>
    </source>
</evidence>
<comment type="caution">
    <text evidence="13">The sequence shown here is derived from an EMBL/GenBank/DDBJ whole genome shotgun (WGS) entry which is preliminary data.</text>
</comment>
<dbReference type="InterPro" id="IPR057596">
    <property type="entry name" value="RDRP_core"/>
</dbReference>
<sequence length="1339" mass="154398">MSAKTGVLKFWFPYVLSDDEVKELHEQIDRFLPDNCNIARRGEPNKIGDKDDSLNEPATEVRFDVSYDKSIAPIYVTLTQNLEVFWQALFEIIQALTKKNVKKPKLEIPIITLIGDDFYTKQIVCERKVELSYFEFGNLHDSVYNQHYRHSYEEAVQPRNVAADFESRYIGAHFLFDIRNILTVGCMISKQYHRVELQDSSINRLLIESYNKEERTCKLHFDLSTPPTLYRVREQEAVTQPNGEDIYLIASRFYWRRNIHAELTKTIVVKPAYSLKLRNISADSSRLKDEPEYARFEDNVRKETQGMTNVNHSEGKRLEFYIKYLVCAIISRGLPVKDALFSETRDGTQAWTSFTSEIIGNFRMRKGERGVKALIAALARLVQMIDQRARINDYAMVLNKLIEQCFSNSDSIDLTEKDKDRGIVLICRLVITPTRILLMAPEKMMGNRVVRENNADGSRMLRFTVTDEDYEKCRRNRMSEEILRDTIYKIYLYSVWICGGEFVFIGSSNSQMREGGGYLVEKYNSRGEEKVKTIRRGLGNFLTQKSIAKYLSRHGQCYTSSYSSDKVKMRRDEVKVIKDVVRNGYTFTDGVGFISEEVVKDLAEEFFGESVHNCIPSAFQFRMAGYKGMLAVNPLLDLQNEGNDTKIHCILRESQKKFDDTEIRGDYKFEIVKYSAPTRVALNKPFILILDQNSANTSDVCHNRIKNRILNLLDSGIKGAANAMKDETAALERLNEIPKLIDFRYLKKCGIQFTNDVFFRSLLRASAKDLYSRLLNKAQIPIPADLGRSMLGVVDESDTLEYGQVFIQYTNSMKTKTPTITAKKTIYTGKVLITKNPMVSKGDVRIFEAVDVPDLHHHVDVVVFPQKGERPHPNEMAGSDLDGDEYSVIWDHNLLLERNEEPCKYPDEKLENGINVETLVKDIANFMYEFTSQDTVGLISKNHLIAADMYGLDSTVAKNLAEKQDKAVNFQKCAIPPQPLTTRWDKSLPPESKERNADFDNGDVFKPTYRSQSILGEISRYVRKLESIVKEAEEDISCDDIVVDSDIVEQVVIDHENDEDDVVIFNNAQILLQEYNYEIRKLIDYYGIKSEAELFSGCITELNSRAHQKEADRFAMFTIVHIIGHKMQAIFQKYREKFFEEFGGWVACTELPPPKKGQYPAGYVGDVFKRRCMKPTDDIKKKAVLCYKLAYDEARETSEMKLVSFGWIAYDVLALMKETRVNKPGNSKNQKSRIEEMIKEQLRGTGLNSVHDLMVGWIQANQIDELESLTYSNILKILEDKNNELNIRSKMAIPWDKDHPQCGFRFLELIEYLASLQLHIDYHHLRKSRIDYLHNVAYY</sequence>
<evidence type="ECO:0000313" key="13">
    <source>
        <dbReference type="EMBL" id="PAV78842.1"/>
    </source>
</evidence>
<evidence type="ECO:0000256" key="3">
    <source>
        <dbReference type="ARBA" id="ARBA00022679"/>
    </source>
</evidence>
<evidence type="ECO:0000256" key="9">
    <source>
        <dbReference type="SAM" id="MobiDB-lite"/>
    </source>
</evidence>
<dbReference type="EMBL" id="LIAE01007508">
    <property type="protein sequence ID" value="PAV78842.1"/>
    <property type="molecule type" value="Genomic_DNA"/>
</dbReference>
<organism evidence="13 14">
    <name type="scientific">Diploscapter pachys</name>
    <dbReference type="NCBI Taxonomy" id="2018661"/>
    <lineage>
        <taxon>Eukaryota</taxon>
        <taxon>Metazoa</taxon>
        <taxon>Ecdysozoa</taxon>
        <taxon>Nematoda</taxon>
        <taxon>Chromadorea</taxon>
        <taxon>Rhabditida</taxon>
        <taxon>Rhabditina</taxon>
        <taxon>Rhabditomorpha</taxon>
        <taxon>Rhabditoidea</taxon>
        <taxon>Rhabditidae</taxon>
        <taxon>Diploscapter</taxon>
    </lineage>
</organism>
<comment type="catalytic activity">
    <reaction evidence="7 8">
        <text>RNA(n) + a ribonucleoside 5'-triphosphate = RNA(n+1) + diphosphate</text>
        <dbReference type="Rhea" id="RHEA:21248"/>
        <dbReference type="Rhea" id="RHEA-COMP:14527"/>
        <dbReference type="Rhea" id="RHEA-COMP:17342"/>
        <dbReference type="ChEBI" id="CHEBI:33019"/>
        <dbReference type="ChEBI" id="CHEBI:61557"/>
        <dbReference type="ChEBI" id="CHEBI:140395"/>
        <dbReference type="EC" id="2.7.7.48"/>
    </reaction>
</comment>
<keyword evidence="3 8" id="KW-0808">Transferase</keyword>
<evidence type="ECO:0000256" key="2">
    <source>
        <dbReference type="ARBA" id="ARBA00022484"/>
    </source>
</evidence>
<dbReference type="InterPro" id="IPR007855">
    <property type="entry name" value="RDRP"/>
</dbReference>
<dbReference type="GO" id="GO:0003723">
    <property type="term" value="F:RNA binding"/>
    <property type="evidence" value="ECO:0007669"/>
    <property type="project" value="UniProtKB-KW"/>
</dbReference>
<dbReference type="GO" id="GO:0031380">
    <property type="term" value="C:nuclear RNA-directed RNA polymerase complex"/>
    <property type="evidence" value="ECO:0007669"/>
    <property type="project" value="TreeGrafter"/>
</dbReference>
<evidence type="ECO:0000259" key="11">
    <source>
        <dbReference type="Pfam" id="PF25359"/>
    </source>
</evidence>
<dbReference type="Pfam" id="PF25359">
    <property type="entry name" value="PH_met_RdRP"/>
    <property type="match status" value="1"/>
</dbReference>
<reference evidence="13 14" key="1">
    <citation type="journal article" date="2017" name="Curr. Biol.">
        <title>Genome architecture and evolution of a unichromosomal asexual nematode.</title>
        <authorList>
            <person name="Fradin H."/>
            <person name="Zegar C."/>
            <person name="Gutwein M."/>
            <person name="Lucas J."/>
            <person name="Kovtun M."/>
            <person name="Corcoran D."/>
            <person name="Baugh L.R."/>
            <person name="Kiontke K."/>
            <person name="Gunsalus K."/>
            <person name="Fitch D.H."/>
            <person name="Piano F."/>
        </authorList>
    </citation>
    <scope>NUCLEOTIDE SEQUENCE [LARGE SCALE GENOMIC DNA]</scope>
    <source>
        <strain evidence="13">PF1309</strain>
    </source>
</reference>
<feature type="region of interest" description="Disordered" evidence="9">
    <location>
        <begin position="981"/>
        <end position="1001"/>
    </location>
</feature>
<keyword evidence="4 8" id="KW-0548">Nucleotidyltransferase</keyword>
<evidence type="ECO:0000256" key="5">
    <source>
        <dbReference type="ARBA" id="ARBA00022884"/>
    </source>
</evidence>
<evidence type="ECO:0000259" key="10">
    <source>
        <dbReference type="Pfam" id="PF05183"/>
    </source>
</evidence>
<dbReference type="GO" id="GO:0030422">
    <property type="term" value="P:siRNA processing"/>
    <property type="evidence" value="ECO:0007669"/>
    <property type="project" value="TreeGrafter"/>
</dbReference>
<proteinExistence type="inferred from homology"/>
<keyword evidence="14" id="KW-1185">Reference proteome</keyword>
<dbReference type="Pfam" id="PF26253">
    <property type="entry name" value="RdRP_head"/>
    <property type="match status" value="1"/>
</dbReference>
<evidence type="ECO:0000256" key="1">
    <source>
        <dbReference type="ARBA" id="ARBA00005762"/>
    </source>
</evidence>